<dbReference type="Proteomes" id="UP001139485">
    <property type="component" value="Unassembled WGS sequence"/>
</dbReference>
<gene>
    <name evidence="8" type="ORF">M8330_04355</name>
</gene>
<dbReference type="PANTHER" id="PTHR36115">
    <property type="entry name" value="PROLINE-RICH ANTIGEN HOMOLOG-RELATED"/>
    <property type="match status" value="1"/>
</dbReference>
<reference evidence="8" key="1">
    <citation type="submission" date="2022-05" db="EMBL/GenBank/DDBJ databases">
        <authorList>
            <person name="Tuo L."/>
        </authorList>
    </citation>
    <scope>NUCLEOTIDE SEQUENCE</scope>
    <source>
        <strain evidence="8">BSK12Z-4</strain>
    </source>
</reference>
<dbReference type="GO" id="GO:0005886">
    <property type="term" value="C:plasma membrane"/>
    <property type="evidence" value="ECO:0007669"/>
    <property type="project" value="UniProtKB-SubCell"/>
</dbReference>
<dbReference type="PANTHER" id="PTHR36115:SF6">
    <property type="entry name" value="PROLINE-RICH ANTIGEN HOMOLOG"/>
    <property type="match status" value="1"/>
</dbReference>
<name>A0A9X2D7K2_9ACTN</name>
<dbReference type="RefSeq" id="WP_250826342.1">
    <property type="nucleotide sequence ID" value="NZ_JAMOIL010000003.1"/>
</dbReference>
<proteinExistence type="predicted"/>
<keyword evidence="5 6" id="KW-0472">Membrane</keyword>
<dbReference type="AlphaFoldDB" id="A0A9X2D7K2"/>
<comment type="caution">
    <text evidence="8">The sequence shown here is derived from an EMBL/GenBank/DDBJ whole genome shotgun (WGS) entry which is preliminary data.</text>
</comment>
<keyword evidence="2" id="KW-1003">Cell membrane</keyword>
<evidence type="ECO:0000313" key="9">
    <source>
        <dbReference type="Proteomes" id="UP001139485"/>
    </source>
</evidence>
<evidence type="ECO:0000256" key="5">
    <source>
        <dbReference type="ARBA" id="ARBA00023136"/>
    </source>
</evidence>
<dbReference type="InterPro" id="IPR010432">
    <property type="entry name" value="RDD"/>
</dbReference>
<dbReference type="EMBL" id="JAMOIL010000003">
    <property type="protein sequence ID" value="MCM0619529.1"/>
    <property type="molecule type" value="Genomic_DNA"/>
</dbReference>
<evidence type="ECO:0000313" key="8">
    <source>
        <dbReference type="EMBL" id="MCM0619529.1"/>
    </source>
</evidence>
<comment type="subcellular location">
    <subcellularLocation>
        <location evidence="1">Cell membrane</location>
        <topology evidence="1">Multi-pass membrane protein</topology>
    </subcellularLocation>
</comment>
<dbReference type="InterPro" id="IPR051791">
    <property type="entry name" value="Pra-immunoreactive"/>
</dbReference>
<evidence type="ECO:0000256" key="1">
    <source>
        <dbReference type="ARBA" id="ARBA00004651"/>
    </source>
</evidence>
<keyword evidence="3 6" id="KW-0812">Transmembrane</keyword>
<feature type="domain" description="RDD" evidence="7">
    <location>
        <begin position="8"/>
        <end position="116"/>
    </location>
</feature>
<protein>
    <submittedName>
        <fullName evidence="8">RDD family protein</fullName>
    </submittedName>
</protein>
<keyword evidence="4 6" id="KW-1133">Transmembrane helix</keyword>
<dbReference type="Pfam" id="PF06271">
    <property type="entry name" value="RDD"/>
    <property type="match status" value="1"/>
</dbReference>
<evidence type="ECO:0000256" key="2">
    <source>
        <dbReference type="ARBA" id="ARBA00022475"/>
    </source>
</evidence>
<accession>A0A9X2D7K2</accession>
<keyword evidence="9" id="KW-1185">Reference proteome</keyword>
<evidence type="ECO:0000259" key="7">
    <source>
        <dbReference type="Pfam" id="PF06271"/>
    </source>
</evidence>
<organism evidence="8 9">
    <name type="scientific">Nocardioides bruguierae</name>
    <dbReference type="NCBI Taxonomy" id="2945102"/>
    <lineage>
        <taxon>Bacteria</taxon>
        <taxon>Bacillati</taxon>
        <taxon>Actinomycetota</taxon>
        <taxon>Actinomycetes</taxon>
        <taxon>Propionibacteriales</taxon>
        <taxon>Nocardioidaceae</taxon>
        <taxon>Nocardioides</taxon>
    </lineage>
</organism>
<sequence length="134" mass="14088">MHLGFETATWPRRMLALAVDWIACLLVTGIFMPVYGANASQASGFVVLGVFVLESAVMCATAGGSFGQLVTRLRVVRVDGGGRPLTLLPAIGRQLLVALVIPPLVFKPDGRGLHDLAVGSAVVELGTFRSISGR</sequence>
<feature type="transmembrane region" description="Helical" evidence="6">
    <location>
        <begin position="42"/>
        <end position="64"/>
    </location>
</feature>
<feature type="transmembrane region" description="Helical" evidence="6">
    <location>
        <begin position="15"/>
        <end position="36"/>
    </location>
</feature>
<evidence type="ECO:0000256" key="3">
    <source>
        <dbReference type="ARBA" id="ARBA00022692"/>
    </source>
</evidence>
<evidence type="ECO:0000256" key="4">
    <source>
        <dbReference type="ARBA" id="ARBA00022989"/>
    </source>
</evidence>
<evidence type="ECO:0000256" key="6">
    <source>
        <dbReference type="SAM" id="Phobius"/>
    </source>
</evidence>